<name>A0A8X6PFR6_NEPPI</name>
<dbReference type="EMBL" id="BMAW01020451">
    <property type="protein sequence ID" value="GFT68218.1"/>
    <property type="molecule type" value="Genomic_DNA"/>
</dbReference>
<evidence type="ECO:0000313" key="1">
    <source>
        <dbReference type="EMBL" id="GFT68218.1"/>
    </source>
</evidence>
<accession>A0A8X6PFR6</accession>
<reference evidence="1" key="1">
    <citation type="submission" date="2020-08" db="EMBL/GenBank/DDBJ databases">
        <title>Multicomponent nature underlies the extraordinary mechanical properties of spider dragline silk.</title>
        <authorList>
            <person name="Kono N."/>
            <person name="Nakamura H."/>
            <person name="Mori M."/>
            <person name="Yoshida Y."/>
            <person name="Ohtoshi R."/>
            <person name="Malay A.D."/>
            <person name="Moran D.A.P."/>
            <person name="Tomita M."/>
            <person name="Numata K."/>
            <person name="Arakawa K."/>
        </authorList>
    </citation>
    <scope>NUCLEOTIDE SEQUENCE</scope>
</reference>
<dbReference type="Proteomes" id="UP000887013">
    <property type="component" value="Unassembled WGS sequence"/>
</dbReference>
<proteinExistence type="predicted"/>
<comment type="caution">
    <text evidence="1">The sequence shown here is derived from an EMBL/GenBank/DDBJ whole genome shotgun (WGS) entry which is preliminary data.</text>
</comment>
<sequence length="43" mass="4821">MDVKGFIKSIGEEGLMKLTLHVCEEGLKRVEEATRTAGKPVRY</sequence>
<organism evidence="1 2">
    <name type="scientific">Nephila pilipes</name>
    <name type="common">Giant wood spider</name>
    <name type="synonym">Nephila maculata</name>
    <dbReference type="NCBI Taxonomy" id="299642"/>
    <lineage>
        <taxon>Eukaryota</taxon>
        <taxon>Metazoa</taxon>
        <taxon>Ecdysozoa</taxon>
        <taxon>Arthropoda</taxon>
        <taxon>Chelicerata</taxon>
        <taxon>Arachnida</taxon>
        <taxon>Araneae</taxon>
        <taxon>Araneomorphae</taxon>
        <taxon>Entelegynae</taxon>
        <taxon>Araneoidea</taxon>
        <taxon>Nephilidae</taxon>
        <taxon>Nephila</taxon>
    </lineage>
</organism>
<keyword evidence="2" id="KW-1185">Reference proteome</keyword>
<gene>
    <name evidence="1" type="ORF">NPIL_673001</name>
</gene>
<protein>
    <submittedName>
        <fullName evidence="1">Uncharacterized protein</fullName>
    </submittedName>
</protein>
<dbReference type="OrthoDB" id="30289at2759"/>
<evidence type="ECO:0000313" key="2">
    <source>
        <dbReference type="Proteomes" id="UP000887013"/>
    </source>
</evidence>
<dbReference type="AlphaFoldDB" id="A0A8X6PFR6"/>
<feature type="non-terminal residue" evidence="1">
    <location>
        <position position="1"/>
    </location>
</feature>